<dbReference type="InterPro" id="IPR014729">
    <property type="entry name" value="Rossmann-like_a/b/a_fold"/>
</dbReference>
<organism evidence="2 3">
    <name type="scientific">Turnera subulata</name>
    <dbReference type="NCBI Taxonomy" id="218843"/>
    <lineage>
        <taxon>Eukaryota</taxon>
        <taxon>Viridiplantae</taxon>
        <taxon>Streptophyta</taxon>
        <taxon>Embryophyta</taxon>
        <taxon>Tracheophyta</taxon>
        <taxon>Spermatophyta</taxon>
        <taxon>Magnoliopsida</taxon>
        <taxon>eudicotyledons</taxon>
        <taxon>Gunneridae</taxon>
        <taxon>Pentapetalae</taxon>
        <taxon>rosids</taxon>
        <taxon>fabids</taxon>
        <taxon>Malpighiales</taxon>
        <taxon>Passifloraceae</taxon>
        <taxon>Turnera</taxon>
    </lineage>
</organism>
<feature type="region of interest" description="Disordered" evidence="1">
    <location>
        <begin position="62"/>
        <end position="87"/>
    </location>
</feature>
<feature type="compositionally biased region" description="Low complexity" evidence="1">
    <location>
        <begin position="64"/>
        <end position="76"/>
    </location>
</feature>
<dbReference type="EMBL" id="JAKUCV010003086">
    <property type="protein sequence ID" value="KAJ4840278.1"/>
    <property type="molecule type" value="Genomic_DNA"/>
</dbReference>
<dbReference type="Gene3D" id="3.40.50.620">
    <property type="entry name" value="HUPs"/>
    <property type="match status" value="1"/>
</dbReference>
<evidence type="ECO:0008006" key="4">
    <source>
        <dbReference type="Google" id="ProtNLM"/>
    </source>
</evidence>
<gene>
    <name evidence="2" type="ORF">Tsubulata_024976</name>
</gene>
<dbReference type="Proteomes" id="UP001141552">
    <property type="component" value="Unassembled WGS sequence"/>
</dbReference>
<reference evidence="2" key="2">
    <citation type="journal article" date="2023" name="Plants (Basel)">
        <title>Annotation of the Turnera subulata (Passifloraceae) Draft Genome Reveals the S-Locus Evolved after the Divergence of Turneroideae from Passifloroideae in a Stepwise Manner.</title>
        <authorList>
            <person name="Henning P.M."/>
            <person name="Roalson E.H."/>
            <person name="Mir W."/>
            <person name="McCubbin A.G."/>
            <person name="Shore J.S."/>
        </authorList>
    </citation>
    <scope>NUCLEOTIDE SEQUENCE</scope>
    <source>
        <strain evidence="2">F60SS</strain>
    </source>
</reference>
<evidence type="ECO:0000313" key="3">
    <source>
        <dbReference type="Proteomes" id="UP001141552"/>
    </source>
</evidence>
<accession>A0A9Q0FZ80</accession>
<dbReference type="PANTHER" id="PTHR47867:SF1">
    <property type="entry name" value="ADENINE NUCLEOTIDE ALPHA HYDROLASES-LIKE SUPERFAMILY PROTEIN"/>
    <property type="match status" value="1"/>
</dbReference>
<reference evidence="2" key="1">
    <citation type="submission" date="2022-02" db="EMBL/GenBank/DDBJ databases">
        <authorList>
            <person name="Henning P.M."/>
            <person name="McCubbin A.G."/>
            <person name="Shore J.S."/>
        </authorList>
    </citation>
    <scope>NUCLEOTIDE SEQUENCE</scope>
    <source>
        <strain evidence="2">F60SS</strain>
        <tissue evidence="2">Leaves</tissue>
    </source>
</reference>
<dbReference type="AlphaFoldDB" id="A0A9Q0FZ80"/>
<protein>
    <recommendedName>
        <fullName evidence="4">UspA domain-containing protein</fullName>
    </recommendedName>
</protein>
<name>A0A9Q0FZ80_9ROSI</name>
<keyword evidence="3" id="KW-1185">Reference proteome</keyword>
<dbReference type="PANTHER" id="PTHR47867">
    <property type="entry name" value="ADENINE NUCLEOTIDE ALPHA HYDROLASES-LIKE SUPERFAMILY PROTEIN"/>
    <property type="match status" value="1"/>
</dbReference>
<evidence type="ECO:0000313" key="2">
    <source>
        <dbReference type="EMBL" id="KAJ4840278.1"/>
    </source>
</evidence>
<dbReference type="SUPFAM" id="SSF52402">
    <property type="entry name" value="Adenine nucleotide alpha hydrolases-like"/>
    <property type="match status" value="1"/>
</dbReference>
<proteinExistence type="predicted"/>
<dbReference type="OrthoDB" id="786029at2759"/>
<feature type="compositionally biased region" description="Gly residues" evidence="1">
    <location>
        <begin position="78"/>
        <end position="87"/>
    </location>
</feature>
<comment type="caution">
    <text evidence="2">The sequence shown here is derived from an EMBL/GenBank/DDBJ whole genome shotgun (WGS) entry which is preliminary data.</text>
</comment>
<sequence length="211" mass="22541">MGGETATARKVMVVADPSRESAGALQYALSHVVVENDELILVHVENPNSWKQTFSFLKRNNFGSSSSSSNPTNTPSEMGGGSGSAAGGGAGGADVDFLESMKQVCEIAQPKLRVRSIRVPMEAKDRASAILDRSQTLGVDILIIGQRRSLSTAILGSNKRRPGGAAMKLWLDTAEYLIENSKCTCVGVQKKGQNGGYLLNSKTHKNFWLLA</sequence>
<evidence type="ECO:0000256" key="1">
    <source>
        <dbReference type="SAM" id="MobiDB-lite"/>
    </source>
</evidence>